<evidence type="ECO:0000313" key="1">
    <source>
        <dbReference type="EMBL" id="PWN52433.1"/>
    </source>
</evidence>
<name>A0ACD0P2R2_9BASI</name>
<keyword evidence="2" id="KW-1185">Reference proteome</keyword>
<proteinExistence type="predicted"/>
<dbReference type="EMBL" id="KZ819777">
    <property type="protein sequence ID" value="PWN52433.1"/>
    <property type="molecule type" value="Genomic_DNA"/>
</dbReference>
<organism evidence="1 2">
    <name type="scientific">Violaceomyces palustris</name>
    <dbReference type="NCBI Taxonomy" id="1673888"/>
    <lineage>
        <taxon>Eukaryota</taxon>
        <taxon>Fungi</taxon>
        <taxon>Dikarya</taxon>
        <taxon>Basidiomycota</taxon>
        <taxon>Ustilaginomycotina</taxon>
        <taxon>Ustilaginomycetes</taxon>
        <taxon>Violaceomycetales</taxon>
        <taxon>Violaceomycetaceae</taxon>
        <taxon>Violaceomyces</taxon>
    </lineage>
</organism>
<reference evidence="1 2" key="1">
    <citation type="journal article" date="2018" name="Mol. Biol. Evol.">
        <title>Broad Genomic Sampling Reveals a Smut Pathogenic Ancestry of the Fungal Clade Ustilaginomycotina.</title>
        <authorList>
            <person name="Kijpornyongpan T."/>
            <person name="Mondo S.J."/>
            <person name="Barry K."/>
            <person name="Sandor L."/>
            <person name="Lee J."/>
            <person name="Lipzen A."/>
            <person name="Pangilinan J."/>
            <person name="LaButti K."/>
            <person name="Hainaut M."/>
            <person name="Henrissat B."/>
            <person name="Grigoriev I.V."/>
            <person name="Spatafora J.W."/>
            <person name="Aime M.C."/>
        </authorList>
    </citation>
    <scope>NUCLEOTIDE SEQUENCE [LARGE SCALE GENOMIC DNA]</scope>
    <source>
        <strain evidence="1 2">SA 807</strain>
    </source>
</reference>
<evidence type="ECO:0000313" key="2">
    <source>
        <dbReference type="Proteomes" id="UP000245626"/>
    </source>
</evidence>
<gene>
    <name evidence="1" type="ORF">IE53DRAFT_340599</name>
</gene>
<sequence>MTGNEDEQAQSSSRNHSHRSKHRDDSHRRSSHRDRDPERQSLHRSHGDRDRNSEKRRERDGEAERVRDHRDRGSQRHQEHDHHRDRHRHRSSRRSRSRSRDREDRHERKRRRETERGEGKQDGGDSNGRKDSARIGRDTRDGLGGRDGNTIVDDQQLASSTIMNMGGEELEMNHPEGYIPTSASLSIKSRQVSSTDQFPASVPKDGVTETRLKRDDWMLEVPQADIPVGKHVAVTGRHSNADLRADGVRDGDQETETPSKDDGDFFSRLGKERQRKPKEEKPDPEKLKISSRELNRQLVEGRKLDEYDEQPQERPQYGSPGYQWRMMKLRRIYETAEEEKRPVEEVALERYESLEAFNDARAERQFLDDRDRNRVGKGGSSGRNTPIQSVARRSFMFSDSPGPSPGLGGGPPSRPSSRQSFRKPGEASAPSTPQATVPTPLAKRTSSFVQSGYETPGGKSGDSSKAGTPIPSVFTPVLAQKAKTGASADESAAGQDLNVSSAAIRSAIAASEARDLHAKPPLSADALNKLQAKVMKAELMGKENAKSLREEYERESARAKNGGDKGNGFFESVSSSNAIRPAGLEVEGEATEIQVLPTLDGRGRLYDVGSSTPGDDDQRTALLGNRRKKLEKFETRDPKTGEILRYNKDDDDKTLADLVRAERFGAGSRDQKDLDYELASRIATDSAYENDLEYMDDQAEKLARKKMKTDAMKRQFAINDFARTKKALETCIYCWQDEGSRPPKTTVISSGTRVYLAMPEWEGLTDGHCIIVPMQHHLSSLEAEDDTWDEIKNFMKCLMQMAAKKNEGVIFYETVVSLKHQKHTYIEAVPVPWDLYLDLPAYFKESILAVEEEWTQHKKLIDFSTNGKGFRRSMVPQLPYFMVQWDYKGEKGYGHVIEGLDAPEQNPDGNDYEFSQASRGGGALTRTFAAEIIGNQLDLEPRRWRKPRRIHSGTKQDEDRLRNFKARWDSFDWTKMLSSA</sequence>
<accession>A0ACD0P2R2</accession>
<protein>
    <submittedName>
        <fullName evidence="1">Uncharacterized protein</fullName>
    </submittedName>
</protein>
<dbReference type="Proteomes" id="UP000245626">
    <property type="component" value="Unassembled WGS sequence"/>
</dbReference>